<reference evidence="4" key="1">
    <citation type="journal article" date="2010" name="Nature">
        <title>The Amphimedon queenslandica genome and the evolution of animal complexity.</title>
        <authorList>
            <person name="Srivastava M."/>
            <person name="Simakov O."/>
            <person name="Chapman J."/>
            <person name="Fahey B."/>
            <person name="Gauthier M.E."/>
            <person name="Mitros T."/>
            <person name="Richards G.S."/>
            <person name="Conaco C."/>
            <person name="Dacre M."/>
            <person name="Hellsten U."/>
            <person name="Larroux C."/>
            <person name="Putnam N.H."/>
            <person name="Stanke M."/>
            <person name="Adamska M."/>
            <person name="Darling A."/>
            <person name="Degnan S.M."/>
            <person name="Oakley T.H."/>
            <person name="Plachetzki D.C."/>
            <person name="Zhai Y."/>
            <person name="Adamski M."/>
            <person name="Calcino A."/>
            <person name="Cummins S.F."/>
            <person name="Goodstein D.M."/>
            <person name="Harris C."/>
            <person name="Jackson D.J."/>
            <person name="Leys S.P."/>
            <person name="Shu S."/>
            <person name="Woodcroft B.J."/>
            <person name="Vervoort M."/>
            <person name="Kosik K.S."/>
            <person name="Manning G."/>
            <person name="Degnan B.M."/>
            <person name="Rokhsar D.S."/>
        </authorList>
    </citation>
    <scope>NUCLEOTIDE SEQUENCE [LARGE SCALE GENOMIC DNA]</scope>
</reference>
<dbReference type="AlphaFoldDB" id="A0AAN0J5I6"/>
<protein>
    <recommendedName>
        <fullName evidence="5">Shieldin complex subunit 2 C-terminal domain-containing protein</fullName>
    </recommendedName>
</protein>
<dbReference type="EnsemblMetazoa" id="XM_019996716.1">
    <property type="protein sequence ID" value="XP_019852275.1"/>
    <property type="gene ID" value="LOC105312823"/>
</dbReference>
<name>A0AAN0J5I6_AMPQE</name>
<dbReference type="Pfam" id="PF15793">
    <property type="entry name" value="SHLD2_C"/>
    <property type="match status" value="1"/>
</dbReference>
<dbReference type="InterPro" id="IPR049507">
    <property type="entry name" value="SHLD2_OB1"/>
</dbReference>
<evidence type="ECO:0008006" key="5">
    <source>
        <dbReference type="Google" id="ProtNLM"/>
    </source>
</evidence>
<evidence type="ECO:0000313" key="3">
    <source>
        <dbReference type="EnsemblMetazoa" id="XP_019852275.1"/>
    </source>
</evidence>
<dbReference type="RefSeq" id="XP_019852275.1">
    <property type="nucleotide sequence ID" value="XM_019996716.1"/>
</dbReference>
<dbReference type="InterPro" id="IPR012340">
    <property type="entry name" value="NA-bd_OB-fold"/>
</dbReference>
<feature type="domain" description="Shieldin complex subunit 2 C-terminal" evidence="1">
    <location>
        <begin position="409"/>
        <end position="550"/>
    </location>
</feature>
<accession>A0AAN0J5I6</accession>
<sequence length="556" mass="61832">MASSSSPPAKKLNLEEAGTVLSKDNNIITLKKDFLKELDEEDTQIESSLPSYLSTIYGFHSSYDTANSPLLFNSPPCISQTVAKQPEYAPPPGCQSLVDCSVIGQLVSVLAIITQVNPLREINMKNSEKVAIASVLLSDPTLFHFKLTLWREAAQWAERLTPGDIILLSNMRVKEWQGEKVGHTVLLTRLLNIHQCKRIPLKIRDKIPQSIYSNFYSWAIRDHFFLFEKQNKAEKCKIDFKRSDELFSESLIHFRGKLLKIISNKKANLFSYTVLLMSDSPTSSVLINIIGHQSQLWFNRLIKGVGLVWDATYLIVLPEGSQAGYTVLQSTSRSCFKYSDQSKAQEVLKIVTSNPVSADTRFVSVSQLNEVRSSGMYHVKARATSMRFIMESGNDGFDLCSIKGKTDNNEIDYHQLLHLLEACLYIGCGICSRASIQDANGVYCLCTQCSGKSIDVVSCIGYFRPLLVTLGTESSSHIATAPSTIVNQLLADVCSPDSIKNLNSLPNEKVVSVGVALCRRILELMAERDWVICIDALCDTNSFILSIKSTVLTVNL</sequence>
<dbReference type="GO" id="GO:0035861">
    <property type="term" value="C:site of double-strand break"/>
    <property type="evidence" value="ECO:0007669"/>
    <property type="project" value="TreeGrafter"/>
</dbReference>
<dbReference type="Proteomes" id="UP000007879">
    <property type="component" value="Unassembled WGS sequence"/>
</dbReference>
<dbReference type="Pfam" id="PF21669">
    <property type="entry name" value="SHLD2_OB1"/>
    <property type="match status" value="1"/>
</dbReference>
<proteinExistence type="predicted"/>
<dbReference type="KEGG" id="aqu:105312823"/>
<dbReference type="PANTHER" id="PTHR14495">
    <property type="entry name" value="SHIELDIN COMPLEX SUBUNIT 2"/>
    <property type="match status" value="1"/>
</dbReference>
<dbReference type="GO" id="GO:0010569">
    <property type="term" value="P:regulation of double-strand break repair via homologous recombination"/>
    <property type="evidence" value="ECO:0007669"/>
    <property type="project" value="TreeGrafter"/>
</dbReference>
<dbReference type="GO" id="GO:0005634">
    <property type="term" value="C:nucleus"/>
    <property type="evidence" value="ECO:0007669"/>
    <property type="project" value="TreeGrafter"/>
</dbReference>
<organism evidence="3 4">
    <name type="scientific">Amphimedon queenslandica</name>
    <name type="common">Sponge</name>
    <dbReference type="NCBI Taxonomy" id="400682"/>
    <lineage>
        <taxon>Eukaryota</taxon>
        <taxon>Metazoa</taxon>
        <taxon>Porifera</taxon>
        <taxon>Demospongiae</taxon>
        <taxon>Heteroscleromorpha</taxon>
        <taxon>Haplosclerida</taxon>
        <taxon>Niphatidae</taxon>
        <taxon>Amphimedon</taxon>
    </lineage>
</organism>
<evidence type="ECO:0000259" key="1">
    <source>
        <dbReference type="Pfam" id="PF15793"/>
    </source>
</evidence>
<evidence type="ECO:0000259" key="2">
    <source>
        <dbReference type="Pfam" id="PF21669"/>
    </source>
</evidence>
<keyword evidence="4" id="KW-1185">Reference proteome</keyword>
<dbReference type="InterPro" id="IPR029715">
    <property type="entry name" value="FAM35A"/>
</dbReference>
<dbReference type="GeneID" id="105312823"/>
<dbReference type="SUPFAM" id="SSF50249">
    <property type="entry name" value="Nucleic acid-binding proteins"/>
    <property type="match status" value="1"/>
</dbReference>
<feature type="domain" description="Shieldin complex subunit 2 first OB fold" evidence="2">
    <location>
        <begin position="96"/>
        <end position="199"/>
    </location>
</feature>
<dbReference type="PANTHER" id="PTHR14495:SF2">
    <property type="entry name" value="SHIELDIN COMPLEX SUBUNIT 2"/>
    <property type="match status" value="1"/>
</dbReference>
<evidence type="ECO:0000313" key="4">
    <source>
        <dbReference type="Proteomes" id="UP000007879"/>
    </source>
</evidence>
<dbReference type="InterPro" id="IPR031589">
    <property type="entry name" value="SHLD2_C"/>
</dbReference>
<dbReference type="Gene3D" id="2.40.50.140">
    <property type="entry name" value="Nucleic acid-binding proteins"/>
    <property type="match status" value="1"/>
</dbReference>
<reference evidence="3" key="2">
    <citation type="submission" date="2024-06" db="UniProtKB">
        <authorList>
            <consortium name="EnsemblMetazoa"/>
        </authorList>
    </citation>
    <scope>IDENTIFICATION</scope>
</reference>